<feature type="region of interest" description="Disordered" evidence="1">
    <location>
        <begin position="15"/>
        <end position="55"/>
    </location>
</feature>
<organism evidence="2 3">
    <name type="scientific">Scophthalmus maximus</name>
    <name type="common">Turbot</name>
    <name type="synonym">Psetta maxima</name>
    <dbReference type="NCBI Taxonomy" id="52904"/>
    <lineage>
        <taxon>Eukaryota</taxon>
        <taxon>Metazoa</taxon>
        <taxon>Chordata</taxon>
        <taxon>Craniata</taxon>
        <taxon>Vertebrata</taxon>
        <taxon>Euteleostomi</taxon>
        <taxon>Actinopterygii</taxon>
        <taxon>Neopterygii</taxon>
        <taxon>Teleostei</taxon>
        <taxon>Neoteleostei</taxon>
        <taxon>Acanthomorphata</taxon>
        <taxon>Carangaria</taxon>
        <taxon>Pleuronectiformes</taxon>
        <taxon>Pleuronectoidei</taxon>
        <taxon>Scophthalmidae</taxon>
        <taxon>Scophthalmus</taxon>
    </lineage>
</organism>
<gene>
    <name evidence="2" type="ORF">SMAX5B_000888</name>
</gene>
<dbReference type="Proteomes" id="UP000246464">
    <property type="component" value="Chromosome 13"/>
</dbReference>
<proteinExistence type="predicted"/>
<dbReference type="EMBL" id="CP026255">
    <property type="protein sequence ID" value="AWP12254.1"/>
    <property type="molecule type" value="Genomic_DNA"/>
</dbReference>
<evidence type="ECO:0000313" key="2">
    <source>
        <dbReference type="EMBL" id="AWP12254.1"/>
    </source>
</evidence>
<name>A0A2U9C6S6_SCOMX</name>
<keyword evidence="3" id="KW-1185">Reference proteome</keyword>
<accession>A0A2U9C6S6</accession>
<protein>
    <submittedName>
        <fullName evidence="2">Storkhead-box protein 2</fullName>
    </submittedName>
</protein>
<sequence>MRKTSSSTLRRAWLSSDLTAASQEPARSQRSRSEKDYRTHKHSKRNYYPPQYLCQ</sequence>
<feature type="compositionally biased region" description="Polar residues" evidence="1">
    <location>
        <begin position="16"/>
        <end position="28"/>
    </location>
</feature>
<feature type="non-terminal residue" evidence="2">
    <location>
        <position position="55"/>
    </location>
</feature>
<evidence type="ECO:0000313" key="3">
    <source>
        <dbReference type="Proteomes" id="UP000246464"/>
    </source>
</evidence>
<reference evidence="2 3" key="1">
    <citation type="submission" date="2017-12" db="EMBL/GenBank/DDBJ databases">
        <title>Integrating genomic resources of turbot (Scophthalmus maximus) in depth evaluation of genetic and physical mapping variation across individuals.</title>
        <authorList>
            <person name="Martinez P."/>
        </authorList>
    </citation>
    <scope>NUCLEOTIDE SEQUENCE [LARGE SCALE GENOMIC DNA]</scope>
</reference>
<evidence type="ECO:0000256" key="1">
    <source>
        <dbReference type="SAM" id="MobiDB-lite"/>
    </source>
</evidence>
<dbReference type="AlphaFoldDB" id="A0A2U9C6S6"/>